<feature type="region of interest" description="Disordered" evidence="1">
    <location>
        <begin position="420"/>
        <end position="549"/>
    </location>
</feature>
<feature type="region of interest" description="Disordered" evidence="1">
    <location>
        <begin position="180"/>
        <end position="219"/>
    </location>
</feature>
<dbReference type="GeneID" id="36595722"/>
<keyword evidence="4" id="KW-1185">Reference proteome</keyword>
<dbReference type="RefSeq" id="XP_024726630.1">
    <property type="nucleotide sequence ID" value="XM_024887646.1"/>
</dbReference>
<accession>A0A2J6SG39</accession>
<dbReference type="Gene3D" id="3.30.160.60">
    <property type="entry name" value="Classic Zinc Finger"/>
    <property type="match status" value="1"/>
</dbReference>
<proteinExistence type="predicted"/>
<feature type="domain" description="C2H2-type" evidence="2">
    <location>
        <begin position="550"/>
        <end position="571"/>
    </location>
</feature>
<evidence type="ECO:0000313" key="3">
    <source>
        <dbReference type="EMBL" id="PMD49726.1"/>
    </source>
</evidence>
<feature type="compositionally biased region" description="Low complexity" evidence="1">
    <location>
        <begin position="203"/>
        <end position="218"/>
    </location>
</feature>
<organism evidence="3 4">
    <name type="scientific">Hyaloscypha bicolor E</name>
    <dbReference type="NCBI Taxonomy" id="1095630"/>
    <lineage>
        <taxon>Eukaryota</taxon>
        <taxon>Fungi</taxon>
        <taxon>Dikarya</taxon>
        <taxon>Ascomycota</taxon>
        <taxon>Pezizomycotina</taxon>
        <taxon>Leotiomycetes</taxon>
        <taxon>Helotiales</taxon>
        <taxon>Hyaloscyphaceae</taxon>
        <taxon>Hyaloscypha</taxon>
        <taxon>Hyaloscypha bicolor</taxon>
    </lineage>
</organism>
<dbReference type="Proteomes" id="UP000235371">
    <property type="component" value="Unassembled WGS sequence"/>
</dbReference>
<evidence type="ECO:0000313" key="4">
    <source>
        <dbReference type="Proteomes" id="UP000235371"/>
    </source>
</evidence>
<sequence>MTVPQPADASIEGLAESASLGAVNCLGVIELAPSIKPGCGGIFSPSALKPIADVVVEDLQQKWYPALEATQSSIHDSASNEFAAFDFSQGMDNSRMLLNKRQPYLYQDLQLSEYGIFNATCDPPMSFRDRHRFLYGIFNSYPDSDLITAKEIGNVARKVGLLREEVLSWFEDEKSRRTELLAKPQHREQRLGQFPPSPETIRATSENSSSSSTYNAASPGAQSQSLDIFLLSPVVNDQKRLAPPAPKRGRPAKGHVETESDLSLPDAKRRKISIKYPCPDCRNIDALERWAEPIDRKDFPENVWECPKTNPRTGKPCSSNRRPFYRHDNFATHLRGEHNCPDSEVVELKRTCKFEVTDFFHKICGFCEKKLETRDEYIEHVKGHFMVLSRRPDPPADFGLSLWKEKCGFDRKLQLGIHYRRSPVSNSGPRNEGHDHDEDENEGSGDGTSDNPGPGSSDFRPNNNHDNEDREDSSETQGHHSSDFQFNNNSHELPNFLSHQPVPSLYTQGRPPGSPESHGSQYPYHTSRRQSTDSCSYHDNFNSDQPKEKGRCTYPDCGKLFKDLKAHMLTHQHERPEKCPIQTCDYHTKGFARKYDKNRHTLGHFKGRMVCGFCPGSGSLTEKSFSRTDFFKRHLTIVHAVEQTPPNSRMKISSSKRLSDYGPHATGKCSTCQMTFNNAQDFYEHLDDCILRAVQEGV</sequence>
<dbReference type="InterPro" id="IPR013087">
    <property type="entry name" value="Znf_C2H2_type"/>
</dbReference>
<feature type="compositionally biased region" description="Polar residues" evidence="1">
    <location>
        <begin position="532"/>
        <end position="544"/>
    </location>
</feature>
<dbReference type="SMART" id="SM00355">
    <property type="entry name" value="ZnF_C2H2"/>
    <property type="match status" value="5"/>
</dbReference>
<gene>
    <name evidence="3" type="ORF">K444DRAFT_670591</name>
</gene>
<dbReference type="InParanoid" id="A0A2J6SG39"/>
<dbReference type="EMBL" id="KZ613919">
    <property type="protein sequence ID" value="PMD49726.1"/>
    <property type="molecule type" value="Genomic_DNA"/>
</dbReference>
<evidence type="ECO:0000256" key="1">
    <source>
        <dbReference type="SAM" id="MobiDB-lite"/>
    </source>
</evidence>
<dbReference type="STRING" id="1095630.A0A2J6SG39"/>
<feature type="domain" description="C2H2-type" evidence="2">
    <location>
        <begin position="362"/>
        <end position="384"/>
    </location>
</feature>
<reference evidence="3 4" key="1">
    <citation type="submission" date="2016-04" db="EMBL/GenBank/DDBJ databases">
        <title>A degradative enzymes factory behind the ericoid mycorrhizal symbiosis.</title>
        <authorList>
            <consortium name="DOE Joint Genome Institute"/>
            <person name="Martino E."/>
            <person name="Morin E."/>
            <person name="Grelet G."/>
            <person name="Kuo A."/>
            <person name="Kohler A."/>
            <person name="Daghino S."/>
            <person name="Barry K."/>
            <person name="Choi C."/>
            <person name="Cichocki N."/>
            <person name="Clum A."/>
            <person name="Copeland A."/>
            <person name="Hainaut M."/>
            <person name="Haridas S."/>
            <person name="Labutti K."/>
            <person name="Lindquist E."/>
            <person name="Lipzen A."/>
            <person name="Khouja H.-R."/>
            <person name="Murat C."/>
            <person name="Ohm R."/>
            <person name="Olson A."/>
            <person name="Spatafora J."/>
            <person name="Veneault-Fourrey C."/>
            <person name="Henrissat B."/>
            <person name="Grigoriev I."/>
            <person name="Martin F."/>
            <person name="Perotto S."/>
        </authorList>
    </citation>
    <scope>NUCLEOTIDE SEQUENCE [LARGE SCALE GENOMIC DNA]</scope>
    <source>
        <strain evidence="3 4">E</strain>
    </source>
</reference>
<name>A0A2J6SG39_9HELO</name>
<evidence type="ECO:0000259" key="2">
    <source>
        <dbReference type="SMART" id="SM00355"/>
    </source>
</evidence>
<feature type="domain" description="C2H2-type" evidence="2">
    <location>
        <begin position="667"/>
        <end position="687"/>
    </location>
</feature>
<dbReference type="OrthoDB" id="3557124at2759"/>
<feature type="region of interest" description="Disordered" evidence="1">
    <location>
        <begin position="239"/>
        <end position="264"/>
    </location>
</feature>
<dbReference type="AlphaFoldDB" id="A0A2J6SG39"/>
<feature type="domain" description="C2H2-type" evidence="2">
    <location>
        <begin position="577"/>
        <end position="604"/>
    </location>
</feature>
<feature type="compositionally biased region" description="Polar residues" evidence="1">
    <location>
        <begin position="483"/>
        <end position="492"/>
    </location>
</feature>
<feature type="domain" description="C2H2-type" evidence="2">
    <location>
        <begin position="609"/>
        <end position="639"/>
    </location>
</feature>
<protein>
    <recommendedName>
        <fullName evidence="2">C2H2-type domain-containing protein</fullName>
    </recommendedName>
</protein>
<feature type="compositionally biased region" description="Basic and acidic residues" evidence="1">
    <location>
        <begin position="180"/>
        <end position="190"/>
    </location>
</feature>